<dbReference type="AlphaFoldDB" id="A0A2W5KZ19"/>
<dbReference type="PANTHER" id="PTHR30136:SF24">
    <property type="entry name" value="HTH-TYPE TRANSCRIPTIONAL REPRESSOR ALLR"/>
    <property type="match status" value="1"/>
</dbReference>
<dbReference type="InterPro" id="IPR050707">
    <property type="entry name" value="HTH_MetabolicPath_Reg"/>
</dbReference>
<dbReference type="InterPro" id="IPR005471">
    <property type="entry name" value="Tscrpt_reg_IclR_N"/>
</dbReference>
<dbReference type="Gene3D" id="3.30.450.40">
    <property type="match status" value="1"/>
</dbReference>
<keyword evidence="2" id="KW-0238">DNA-binding</keyword>
<proteinExistence type="predicted"/>
<evidence type="ECO:0000313" key="7">
    <source>
        <dbReference type="Proteomes" id="UP000248597"/>
    </source>
</evidence>
<dbReference type="InterPro" id="IPR036390">
    <property type="entry name" value="WH_DNA-bd_sf"/>
</dbReference>
<feature type="domain" description="IclR-ED" evidence="5">
    <location>
        <begin position="67"/>
        <end position="250"/>
    </location>
</feature>
<keyword evidence="1" id="KW-0805">Transcription regulation</keyword>
<dbReference type="InterPro" id="IPR036388">
    <property type="entry name" value="WH-like_DNA-bd_sf"/>
</dbReference>
<evidence type="ECO:0000313" key="6">
    <source>
        <dbReference type="EMBL" id="PZQ22216.1"/>
    </source>
</evidence>
<dbReference type="PROSITE" id="PS51077">
    <property type="entry name" value="HTH_ICLR"/>
    <property type="match status" value="1"/>
</dbReference>
<dbReference type="PANTHER" id="PTHR30136">
    <property type="entry name" value="HELIX-TURN-HELIX TRANSCRIPTIONAL REGULATOR, ICLR FAMILY"/>
    <property type="match status" value="1"/>
</dbReference>
<dbReference type="InterPro" id="IPR011991">
    <property type="entry name" value="ArsR-like_HTH"/>
</dbReference>
<dbReference type="Pfam" id="PF01614">
    <property type="entry name" value="IclR_C"/>
    <property type="match status" value="1"/>
</dbReference>
<dbReference type="EMBL" id="QFPJ01000017">
    <property type="protein sequence ID" value="PZQ22216.1"/>
    <property type="molecule type" value="Genomic_DNA"/>
</dbReference>
<dbReference type="GO" id="GO:0003677">
    <property type="term" value="F:DNA binding"/>
    <property type="evidence" value="ECO:0007669"/>
    <property type="project" value="UniProtKB-KW"/>
</dbReference>
<dbReference type="CDD" id="cd00090">
    <property type="entry name" value="HTH_ARSR"/>
    <property type="match status" value="1"/>
</dbReference>
<evidence type="ECO:0000259" key="4">
    <source>
        <dbReference type="PROSITE" id="PS51077"/>
    </source>
</evidence>
<accession>A0A2W5KZ19</accession>
<keyword evidence="3" id="KW-0804">Transcription</keyword>
<evidence type="ECO:0000256" key="2">
    <source>
        <dbReference type="ARBA" id="ARBA00023125"/>
    </source>
</evidence>
<evidence type="ECO:0000259" key="5">
    <source>
        <dbReference type="PROSITE" id="PS51078"/>
    </source>
</evidence>
<organism evidence="6 7">
    <name type="scientific">Sphingopyxis macrogoltabida</name>
    <name type="common">Sphingomonas macrogoltabidus</name>
    <dbReference type="NCBI Taxonomy" id="33050"/>
    <lineage>
        <taxon>Bacteria</taxon>
        <taxon>Pseudomonadati</taxon>
        <taxon>Pseudomonadota</taxon>
        <taxon>Alphaproteobacteria</taxon>
        <taxon>Sphingomonadales</taxon>
        <taxon>Sphingomonadaceae</taxon>
        <taxon>Sphingopyxis</taxon>
    </lineage>
</organism>
<gene>
    <name evidence="6" type="ORF">DI569_09275</name>
</gene>
<dbReference type="GO" id="GO:0045892">
    <property type="term" value="P:negative regulation of DNA-templated transcription"/>
    <property type="evidence" value="ECO:0007669"/>
    <property type="project" value="TreeGrafter"/>
</dbReference>
<evidence type="ECO:0000256" key="1">
    <source>
        <dbReference type="ARBA" id="ARBA00023015"/>
    </source>
</evidence>
<dbReference type="InterPro" id="IPR029016">
    <property type="entry name" value="GAF-like_dom_sf"/>
</dbReference>
<dbReference type="SUPFAM" id="SSF55781">
    <property type="entry name" value="GAF domain-like"/>
    <property type="match status" value="1"/>
</dbReference>
<sequence>MKTISGTMTGPVRSISQALAVLRLLAGTAPLTLSDICRAVGLSPSSCLNILKTLAAEGVVEREAVGKRYRLTPDWAGVAALRGVEGAALLDRAAPVMARFADMSDAAVGLWKIVSHDRMQLTMHAESRAGMRLRLAEDQRQPLGGGAAGRAIAAGEAVDDHELARRFRPVRWQTPLDFDQYRREVADARVQGFAVDEGFAHRGVCTVAVGIAEAPPGFCLSASIVAGSRTADEIDALGRDLVDLKAALLS</sequence>
<dbReference type="SMART" id="SM00346">
    <property type="entry name" value="HTH_ICLR"/>
    <property type="match status" value="1"/>
</dbReference>
<dbReference type="GO" id="GO:0003700">
    <property type="term" value="F:DNA-binding transcription factor activity"/>
    <property type="evidence" value="ECO:0007669"/>
    <property type="project" value="TreeGrafter"/>
</dbReference>
<dbReference type="SUPFAM" id="SSF46785">
    <property type="entry name" value="Winged helix' DNA-binding domain"/>
    <property type="match status" value="1"/>
</dbReference>
<protein>
    <submittedName>
        <fullName evidence="6">IclR family transcriptional regulator</fullName>
    </submittedName>
</protein>
<dbReference type="Proteomes" id="UP000248597">
    <property type="component" value="Unassembled WGS sequence"/>
</dbReference>
<dbReference type="Gene3D" id="1.10.10.10">
    <property type="entry name" value="Winged helix-like DNA-binding domain superfamily/Winged helix DNA-binding domain"/>
    <property type="match status" value="1"/>
</dbReference>
<dbReference type="PROSITE" id="PS51078">
    <property type="entry name" value="ICLR_ED"/>
    <property type="match status" value="1"/>
</dbReference>
<dbReference type="InterPro" id="IPR014757">
    <property type="entry name" value="Tscrpt_reg_IclR_C"/>
</dbReference>
<evidence type="ECO:0000256" key="3">
    <source>
        <dbReference type="ARBA" id="ARBA00023163"/>
    </source>
</evidence>
<dbReference type="Pfam" id="PF09339">
    <property type="entry name" value="HTH_IclR"/>
    <property type="match status" value="1"/>
</dbReference>
<comment type="caution">
    <text evidence="6">The sequence shown here is derived from an EMBL/GenBank/DDBJ whole genome shotgun (WGS) entry which is preliminary data.</text>
</comment>
<reference evidence="6 7" key="1">
    <citation type="submission" date="2017-08" db="EMBL/GenBank/DDBJ databases">
        <title>Infants hospitalized years apart are colonized by the same room-sourced microbial strains.</title>
        <authorList>
            <person name="Brooks B."/>
            <person name="Olm M.R."/>
            <person name="Firek B.A."/>
            <person name="Baker R."/>
            <person name="Thomas B.C."/>
            <person name="Morowitz M.J."/>
            <person name="Banfield J.F."/>
        </authorList>
    </citation>
    <scope>NUCLEOTIDE SEQUENCE [LARGE SCALE GENOMIC DNA]</scope>
    <source>
        <strain evidence="6">S2_005_003_R2_47</strain>
    </source>
</reference>
<name>A0A2W5KZ19_SPHMC</name>
<feature type="domain" description="HTH iclR-type" evidence="4">
    <location>
        <begin position="12"/>
        <end position="73"/>
    </location>
</feature>